<feature type="domain" description="Zona occludens toxin N-terminal" evidence="3">
    <location>
        <begin position="1"/>
        <end position="172"/>
    </location>
</feature>
<gene>
    <name evidence="4" type="ORF">GCM10009105_09990</name>
</gene>
<evidence type="ECO:0000313" key="5">
    <source>
        <dbReference type="Proteomes" id="UP001501523"/>
    </source>
</evidence>
<feature type="region of interest" description="Disordered" evidence="1">
    <location>
        <begin position="320"/>
        <end position="372"/>
    </location>
</feature>
<evidence type="ECO:0000259" key="3">
    <source>
        <dbReference type="Pfam" id="PF05707"/>
    </source>
</evidence>
<evidence type="ECO:0000256" key="2">
    <source>
        <dbReference type="SAM" id="Phobius"/>
    </source>
</evidence>
<feature type="transmembrane region" description="Helical" evidence="2">
    <location>
        <begin position="180"/>
        <end position="202"/>
    </location>
</feature>
<organism evidence="4 5">
    <name type="scientific">Dokdonella soli</name>
    <dbReference type="NCBI Taxonomy" id="529810"/>
    <lineage>
        <taxon>Bacteria</taxon>
        <taxon>Pseudomonadati</taxon>
        <taxon>Pseudomonadota</taxon>
        <taxon>Gammaproteobacteria</taxon>
        <taxon>Lysobacterales</taxon>
        <taxon>Rhodanobacteraceae</taxon>
        <taxon>Dokdonella</taxon>
    </lineage>
</organism>
<accession>A0ABP3TMN8</accession>
<reference evidence="5" key="1">
    <citation type="journal article" date="2019" name="Int. J. Syst. Evol. Microbiol.">
        <title>The Global Catalogue of Microorganisms (GCM) 10K type strain sequencing project: providing services to taxonomists for standard genome sequencing and annotation.</title>
        <authorList>
            <consortium name="The Broad Institute Genomics Platform"/>
            <consortium name="The Broad Institute Genome Sequencing Center for Infectious Disease"/>
            <person name="Wu L."/>
            <person name="Ma J."/>
        </authorList>
    </citation>
    <scope>NUCLEOTIDE SEQUENCE [LARGE SCALE GENOMIC DNA]</scope>
    <source>
        <strain evidence="5">JCM 15421</strain>
    </source>
</reference>
<protein>
    <recommendedName>
        <fullName evidence="3">Zona occludens toxin N-terminal domain-containing protein</fullName>
    </recommendedName>
</protein>
<dbReference type="SUPFAM" id="SSF52540">
    <property type="entry name" value="P-loop containing nucleoside triphosphate hydrolases"/>
    <property type="match status" value="1"/>
</dbReference>
<feature type="compositionally biased region" description="Basic and acidic residues" evidence="1">
    <location>
        <begin position="323"/>
        <end position="332"/>
    </location>
</feature>
<dbReference type="Proteomes" id="UP001501523">
    <property type="component" value="Unassembled WGS sequence"/>
</dbReference>
<proteinExistence type="predicted"/>
<dbReference type="Pfam" id="PF05707">
    <property type="entry name" value="Zot"/>
    <property type="match status" value="1"/>
</dbReference>
<dbReference type="Gene3D" id="3.40.50.300">
    <property type="entry name" value="P-loop containing nucleotide triphosphate hydrolases"/>
    <property type="match status" value="1"/>
</dbReference>
<dbReference type="RefSeq" id="WP_343787798.1">
    <property type="nucleotide sequence ID" value="NZ_BAAAEU010000004.1"/>
</dbReference>
<keyword evidence="5" id="KW-1185">Reference proteome</keyword>
<comment type="caution">
    <text evidence="4">The sequence shown here is derived from an EMBL/GenBank/DDBJ whole genome shotgun (WGS) entry which is preliminary data.</text>
</comment>
<name>A0ABP3TMN8_9GAMM</name>
<evidence type="ECO:0000256" key="1">
    <source>
        <dbReference type="SAM" id="MobiDB-lite"/>
    </source>
</evidence>
<dbReference type="InterPro" id="IPR008900">
    <property type="entry name" value="Zot_N"/>
</dbReference>
<sequence>MIYLLTGQNGHGKTLRAMQLALQAKREGREVFVCNVKGVDYEKTGFQELAEFKDWQSLPDGAFVVVDEVWKFIPPLGPGKRNPEWVEQLAVHRHRGFDFVLVTQQGSQISTFVRGLIHEHTHVRRKFGFQKAVLLTWDRYQASTASNAELKEARRAAFSYPREVFTLYKSAEVHTVKRSLPWQVFAIPVLLILVVGAIWTVFHRFSSAALDSGKVASVATGSAGATSPSPQIKKPKSTEDYLQDQVPRVVGMPWSAPWHDGAKPSAEPDIYCVQSEAKGCSCYTEQITRLNVPILQCLAIARDGIYNPFRQPVRRSLNVMDPGQHDPIERSSRTAVQTAPAGAVAESLPPVPERPLRRAPFPSLEGRTFGGG</sequence>
<keyword evidence="2" id="KW-1133">Transmembrane helix</keyword>
<keyword evidence="2" id="KW-0812">Transmembrane</keyword>
<dbReference type="EMBL" id="BAAAEU010000004">
    <property type="protein sequence ID" value="GAA0709476.1"/>
    <property type="molecule type" value="Genomic_DNA"/>
</dbReference>
<evidence type="ECO:0000313" key="4">
    <source>
        <dbReference type="EMBL" id="GAA0709476.1"/>
    </source>
</evidence>
<keyword evidence="2" id="KW-0472">Membrane</keyword>
<dbReference type="InterPro" id="IPR027417">
    <property type="entry name" value="P-loop_NTPase"/>
</dbReference>